<organism evidence="2 3">
    <name type="scientific">Peptidiphaga gingivicola</name>
    <dbReference type="NCBI Taxonomy" id="2741497"/>
    <lineage>
        <taxon>Bacteria</taxon>
        <taxon>Bacillati</taxon>
        <taxon>Actinomycetota</taxon>
        <taxon>Actinomycetes</taxon>
        <taxon>Actinomycetales</taxon>
        <taxon>Actinomycetaceae</taxon>
        <taxon>Peptidiphaga</taxon>
    </lineage>
</organism>
<feature type="compositionally biased region" description="Basic residues" evidence="1">
    <location>
        <begin position="278"/>
        <end position="296"/>
    </location>
</feature>
<gene>
    <name evidence="2" type="ORF">A4H34_03330</name>
</gene>
<feature type="compositionally biased region" description="Basic and acidic residues" evidence="1">
    <location>
        <begin position="189"/>
        <end position="218"/>
    </location>
</feature>
<dbReference type="EMBL" id="LVZK01000001">
    <property type="protein sequence ID" value="OAP86215.1"/>
    <property type="molecule type" value="Genomic_DNA"/>
</dbReference>
<dbReference type="Proteomes" id="UP000078368">
    <property type="component" value="Unassembled WGS sequence"/>
</dbReference>
<proteinExistence type="predicted"/>
<keyword evidence="3" id="KW-1185">Reference proteome</keyword>
<protein>
    <submittedName>
        <fullName evidence="2">Uncharacterized protein</fullName>
    </submittedName>
</protein>
<evidence type="ECO:0000313" key="2">
    <source>
        <dbReference type="EMBL" id="OAP86215.1"/>
    </source>
</evidence>
<dbReference type="AlphaFoldDB" id="A0A179B4A3"/>
<feature type="region of interest" description="Disordered" evidence="1">
    <location>
        <begin position="70"/>
        <end position="89"/>
    </location>
</feature>
<evidence type="ECO:0000313" key="3">
    <source>
        <dbReference type="Proteomes" id="UP000078368"/>
    </source>
</evidence>
<name>A0A179B4A3_9ACTO</name>
<feature type="compositionally biased region" description="Basic and acidic residues" evidence="1">
    <location>
        <begin position="71"/>
        <end position="82"/>
    </location>
</feature>
<reference evidence="2 3" key="1">
    <citation type="submission" date="2016-04" db="EMBL/GenBank/DDBJ databases">
        <title>Peptidophaga gingivicola gen. nov., sp. nov., isolated from human subgingival plaque.</title>
        <authorList>
            <person name="Beall C.J."/>
            <person name="Mokrzan E.M."/>
            <person name="Griffen A.L."/>
            <person name="Leys E.J."/>
        </authorList>
    </citation>
    <scope>NUCLEOTIDE SEQUENCE [LARGE SCALE GENOMIC DNA]</scope>
    <source>
        <strain evidence="2 3">BA112</strain>
    </source>
</reference>
<feature type="region of interest" description="Disordered" evidence="1">
    <location>
        <begin position="189"/>
        <end position="296"/>
    </location>
</feature>
<evidence type="ECO:0000256" key="1">
    <source>
        <dbReference type="SAM" id="MobiDB-lite"/>
    </source>
</evidence>
<sequence>MGRNELPSAGGQVLANGKETEENVKVSLAVDSFIRAGSVLRCQIRFTGLAQEELAALLWVLTPENLVPQSERNKHAHAESEGNKAQPSAIEPPIGYLRMGLGKPFGLGAIEARATSMTAHKGEDLAEGYEALDGCLGCMPTWPESPSPGIADFSSALDDYKLDEQPWVQAMQRAVYGYDDGVEVRYMSLDENKANNQTDKKGNPKRARLEDGSYEERGVSPTDLFSPGPDFETYRPAPISISVTKKNDRKNRNGQGGNKSDINSSREGRNNNSTRNGSKARRGRGRRGRRKQGQTR</sequence>
<comment type="caution">
    <text evidence="2">The sequence shown here is derived from an EMBL/GenBank/DDBJ whole genome shotgun (WGS) entry which is preliminary data.</text>
</comment>
<accession>A0A179B4A3</accession>